<evidence type="ECO:0000256" key="4">
    <source>
        <dbReference type="ARBA" id="ARBA00016961"/>
    </source>
</evidence>
<evidence type="ECO:0000256" key="13">
    <source>
        <dbReference type="PIRSR" id="PIRSR000350-2"/>
    </source>
</evidence>
<dbReference type="PANTHER" id="PTHR22912:SF160">
    <property type="entry name" value="DIHYDROLIPOYL DEHYDROGENASE"/>
    <property type="match status" value="1"/>
</dbReference>
<evidence type="ECO:0000256" key="3">
    <source>
        <dbReference type="ARBA" id="ARBA00012608"/>
    </source>
</evidence>
<keyword evidence="14" id="KW-0547">Nucleotide-binding</keyword>
<dbReference type="GO" id="GO:0006103">
    <property type="term" value="P:2-oxoglutarate metabolic process"/>
    <property type="evidence" value="ECO:0007669"/>
    <property type="project" value="TreeGrafter"/>
</dbReference>
<feature type="binding site" evidence="14">
    <location>
        <begin position="249"/>
        <end position="251"/>
    </location>
    <ligand>
        <name>FAD</name>
        <dbReference type="ChEBI" id="CHEBI:57692"/>
    </ligand>
</feature>
<dbReference type="FunFam" id="3.30.390.30:FF:000001">
    <property type="entry name" value="Dihydrolipoyl dehydrogenase"/>
    <property type="match status" value="1"/>
</dbReference>
<feature type="binding site" evidence="14">
    <location>
        <position position="374"/>
    </location>
    <ligand>
        <name>NAD(+)</name>
        <dbReference type="ChEBI" id="CHEBI:57540"/>
    </ligand>
</feature>
<dbReference type="InterPro" id="IPR004099">
    <property type="entry name" value="Pyr_nucl-diS_OxRdtase_dimer"/>
</dbReference>
<dbReference type="EMBL" id="QKQS01000023">
    <property type="protein sequence ID" value="PZA11534.1"/>
    <property type="molecule type" value="Genomic_DNA"/>
</dbReference>
<dbReference type="PANTHER" id="PTHR22912">
    <property type="entry name" value="DISULFIDE OXIDOREDUCTASE"/>
    <property type="match status" value="1"/>
</dbReference>
<proteinExistence type="inferred from homology"/>
<evidence type="ECO:0000256" key="10">
    <source>
        <dbReference type="ARBA" id="ARBA00023157"/>
    </source>
</evidence>
<dbReference type="RefSeq" id="WP_110787619.1">
    <property type="nucleotide sequence ID" value="NZ_QKQS01000023.1"/>
</dbReference>
<evidence type="ECO:0000256" key="6">
    <source>
        <dbReference type="ARBA" id="ARBA00022823"/>
    </source>
</evidence>
<evidence type="ECO:0000256" key="1">
    <source>
        <dbReference type="ARBA" id="ARBA00001938"/>
    </source>
</evidence>
<keyword evidence="6" id="KW-0450">Lipoyl</keyword>
<feature type="binding site" evidence="14">
    <location>
        <begin position="285"/>
        <end position="292"/>
    </location>
    <ligand>
        <name>NAD(+)</name>
        <dbReference type="ChEBI" id="CHEBI:57540"/>
    </ligand>
</feature>
<dbReference type="Gene3D" id="2.40.50.100">
    <property type="match status" value="1"/>
</dbReference>
<dbReference type="PROSITE" id="PS00189">
    <property type="entry name" value="LIPOYL"/>
    <property type="match status" value="1"/>
</dbReference>
<dbReference type="InterPro" id="IPR001100">
    <property type="entry name" value="Pyr_nuc-diS_OxRdtase"/>
</dbReference>
<dbReference type="Pfam" id="PF07992">
    <property type="entry name" value="Pyr_redox_2"/>
    <property type="match status" value="1"/>
</dbReference>
<evidence type="ECO:0000256" key="16">
    <source>
        <dbReference type="RuleBase" id="RU003692"/>
    </source>
</evidence>
<dbReference type="Pfam" id="PF02852">
    <property type="entry name" value="Pyr_redox_dim"/>
    <property type="match status" value="1"/>
</dbReference>
<dbReference type="GO" id="GO:0050660">
    <property type="term" value="F:flavin adenine dinucleotide binding"/>
    <property type="evidence" value="ECO:0007669"/>
    <property type="project" value="InterPro"/>
</dbReference>
<evidence type="ECO:0000313" key="18">
    <source>
        <dbReference type="EMBL" id="PZA11534.1"/>
    </source>
</evidence>
<keyword evidence="10" id="KW-1015">Disulfide bond</keyword>
<evidence type="ECO:0000256" key="2">
    <source>
        <dbReference type="ARBA" id="ARBA00007532"/>
    </source>
</evidence>
<sequence length="575" mass="60084">MQQTDEIRVPDIGDFRDVEVVEVHVKAGDVVAREQALITVESDKATLEIPSPIAGVIASVAMRVGDKVSQGAIIGKAAASATEEMRPQAETVEKNGADTGRDGAADHMRYDLVVIGGGPGGYSAAYRAADLGLNTAIVERYDTLGGVCLNVGCIPSKALLHVAAVKEEAERIADAGIRFAAPDIDLQALRDFKNGTVKKLTDGLSRMAAARRVAIIRGTAAFVSANQIEVATEGTRPRRIAFGQCIIATGSSAVRLPMLPDDERIVTSTGALAMRSIPKRMLVIGAGIIGLEMATVYSALGAKIDVVERLPNMLAGVDADAVKIWRSRNAHRFEHIDLASSVSTAEVTPNGILVGISGASPRTGSYDLVLQSAGRVPNTGELGLENIDVAVVPKGFITVDEQMRTTAPNIFAIGDIVGGPMLAHKAVHEGHVAAEVAAGKPTAFDAKIVPNVAYTDPEIAWVGKSERDVLESGGKIRSAKFPWAASGRAIASGASYGMTKLFFDAEANRIVGGVIVGPHAGDMIAEVCLAIEMGADAIDIGKTIHPHPTLGETIGMAAEVYEGACTDILPVARGR</sequence>
<dbReference type="SUPFAM" id="SSF55424">
    <property type="entry name" value="FAD/NAD-linked reductases, dimerisation (C-terminal) domain"/>
    <property type="match status" value="1"/>
</dbReference>
<evidence type="ECO:0000256" key="12">
    <source>
        <dbReference type="ARBA" id="ARBA00049187"/>
    </source>
</evidence>
<dbReference type="PROSITE" id="PS00076">
    <property type="entry name" value="PYRIDINE_REDOX_1"/>
    <property type="match status" value="1"/>
</dbReference>
<dbReference type="InterPro" id="IPR006258">
    <property type="entry name" value="Lipoamide_DH"/>
</dbReference>
<comment type="similarity">
    <text evidence="2 16">Belongs to the class-I pyridine nucleotide-disulfide oxidoreductase family.</text>
</comment>
<dbReference type="Pfam" id="PF00364">
    <property type="entry name" value="Biotin_lipoyl"/>
    <property type="match status" value="1"/>
</dbReference>
<feature type="disulfide bond" description="Redox-active" evidence="15">
    <location>
        <begin position="148"/>
        <end position="153"/>
    </location>
</feature>
<feature type="binding site" evidence="14">
    <location>
        <position position="157"/>
    </location>
    <ligand>
        <name>FAD</name>
        <dbReference type="ChEBI" id="CHEBI:57692"/>
    </ligand>
</feature>
<dbReference type="OrthoDB" id="9776382at2"/>
<evidence type="ECO:0000256" key="9">
    <source>
        <dbReference type="ARBA" id="ARBA00023027"/>
    </source>
</evidence>
<dbReference type="InterPro" id="IPR050151">
    <property type="entry name" value="Class-I_Pyr_Nuc-Dis_Oxidored"/>
</dbReference>
<accession>A0A323UG67</accession>
<dbReference type="PRINTS" id="PR00368">
    <property type="entry name" value="FADPNR"/>
</dbReference>
<keyword evidence="8 16" id="KW-0560">Oxidoreductase</keyword>
<feature type="domain" description="Lipoyl-binding" evidence="17">
    <location>
        <begin position="4"/>
        <end position="78"/>
    </location>
</feature>
<dbReference type="Gene3D" id="3.50.50.60">
    <property type="entry name" value="FAD/NAD(P)-binding domain"/>
    <property type="match status" value="2"/>
</dbReference>
<dbReference type="SUPFAM" id="SSF51230">
    <property type="entry name" value="Single hybrid motif"/>
    <property type="match status" value="1"/>
</dbReference>
<gene>
    <name evidence="18" type="primary">lpdA</name>
    <name evidence="18" type="ORF">DNX69_13830</name>
</gene>
<dbReference type="InterPro" id="IPR023753">
    <property type="entry name" value="FAD/NAD-binding_dom"/>
</dbReference>
<feature type="binding site" evidence="14">
    <location>
        <begin position="421"/>
        <end position="424"/>
    </location>
    <ligand>
        <name>FAD</name>
        <dbReference type="ChEBI" id="CHEBI:57692"/>
    </ligand>
</feature>
<dbReference type="CDD" id="cd06849">
    <property type="entry name" value="lipoyl_domain"/>
    <property type="match status" value="1"/>
</dbReference>
<dbReference type="InterPro" id="IPR012999">
    <property type="entry name" value="Pyr_OxRdtase_I_AS"/>
</dbReference>
<dbReference type="FunFam" id="2.40.50.100:FF:000009">
    <property type="entry name" value="Acetyltransferase component of pyruvate dehydrogenase complex"/>
    <property type="match status" value="1"/>
</dbReference>
<dbReference type="PRINTS" id="PR00411">
    <property type="entry name" value="PNDRDTASEI"/>
</dbReference>
<name>A0A323UG67_RHOPL</name>
<dbReference type="InterPro" id="IPR036188">
    <property type="entry name" value="FAD/NAD-bd_sf"/>
</dbReference>
<comment type="cofactor">
    <cofactor evidence="1">
        <name>(R)-lipoate</name>
        <dbReference type="ChEBI" id="CHEBI:83088"/>
    </cofactor>
</comment>
<reference evidence="18 19" key="1">
    <citation type="submission" date="2018-06" db="EMBL/GenBank/DDBJ databases">
        <title>Draft Whole-Genome Sequence of the purple photosynthetic bacterium Rhodospeudomonas palustris XCP.</title>
        <authorList>
            <person name="Rayyan A."/>
            <person name="Meyer T.E."/>
            <person name="Kyndt J.A."/>
        </authorList>
    </citation>
    <scope>NUCLEOTIDE SEQUENCE [LARGE SCALE GENOMIC DNA]</scope>
    <source>
        <strain evidence="18 19">XCP</strain>
    </source>
</reference>
<evidence type="ECO:0000256" key="5">
    <source>
        <dbReference type="ARBA" id="ARBA00022630"/>
    </source>
</evidence>
<dbReference type="EC" id="1.8.1.4" evidence="3 16"/>
<evidence type="ECO:0000256" key="15">
    <source>
        <dbReference type="PIRSR" id="PIRSR000350-4"/>
    </source>
</evidence>
<dbReference type="InterPro" id="IPR011053">
    <property type="entry name" value="Single_hybrid_motif"/>
</dbReference>
<feature type="binding site" evidence="14">
    <location>
        <position position="308"/>
    </location>
    <ligand>
        <name>NAD(+)</name>
        <dbReference type="ChEBI" id="CHEBI:57540"/>
    </ligand>
</feature>
<dbReference type="Proteomes" id="UP000248134">
    <property type="component" value="Unassembled WGS sequence"/>
</dbReference>
<comment type="miscellaneous">
    <text evidence="16">The active site is a redox-active disulfide bond.</text>
</comment>
<comment type="catalytic activity">
    <reaction evidence="12 16">
        <text>N(6)-[(R)-dihydrolipoyl]-L-lysyl-[protein] + NAD(+) = N(6)-[(R)-lipoyl]-L-lysyl-[protein] + NADH + H(+)</text>
        <dbReference type="Rhea" id="RHEA:15045"/>
        <dbReference type="Rhea" id="RHEA-COMP:10474"/>
        <dbReference type="Rhea" id="RHEA-COMP:10475"/>
        <dbReference type="ChEBI" id="CHEBI:15378"/>
        <dbReference type="ChEBI" id="CHEBI:57540"/>
        <dbReference type="ChEBI" id="CHEBI:57945"/>
        <dbReference type="ChEBI" id="CHEBI:83099"/>
        <dbReference type="ChEBI" id="CHEBI:83100"/>
        <dbReference type="EC" id="1.8.1.4"/>
    </reaction>
</comment>
<keyword evidence="7 14" id="KW-0274">FAD</keyword>
<dbReference type="InterPro" id="IPR016156">
    <property type="entry name" value="FAD/NAD-linked_Rdtase_dimer_sf"/>
</dbReference>
<organism evidence="18 19">
    <name type="scientific">Rhodopseudomonas palustris</name>
    <dbReference type="NCBI Taxonomy" id="1076"/>
    <lineage>
        <taxon>Bacteria</taxon>
        <taxon>Pseudomonadati</taxon>
        <taxon>Pseudomonadota</taxon>
        <taxon>Alphaproteobacteria</taxon>
        <taxon>Hyphomicrobiales</taxon>
        <taxon>Nitrobacteraceae</taxon>
        <taxon>Rhodopseudomonas</taxon>
    </lineage>
</organism>
<feature type="active site" description="Proton acceptor" evidence="13">
    <location>
        <position position="547"/>
    </location>
</feature>
<dbReference type="NCBIfam" id="TIGR01350">
    <property type="entry name" value="lipoamide_DH"/>
    <property type="match status" value="1"/>
</dbReference>
<evidence type="ECO:0000259" key="17">
    <source>
        <dbReference type="PROSITE" id="PS50968"/>
    </source>
</evidence>
<comment type="cofactor">
    <cofactor evidence="14 16">
        <name>FAD</name>
        <dbReference type="ChEBI" id="CHEBI:57692"/>
    </cofactor>
    <text evidence="14 16">Binds 1 FAD per subunit.</text>
</comment>
<dbReference type="PROSITE" id="PS50968">
    <property type="entry name" value="BIOTINYL_LIPOYL"/>
    <property type="match status" value="1"/>
</dbReference>
<dbReference type="InterPro" id="IPR003016">
    <property type="entry name" value="2-oxoA_DH_lipoyl-BS"/>
</dbReference>
<protein>
    <recommendedName>
        <fullName evidence="4 16">Dihydrolipoyl dehydrogenase</fullName>
        <ecNumber evidence="3 16">1.8.1.4</ecNumber>
    </recommendedName>
</protein>
<dbReference type="PIRSF" id="PIRSF000350">
    <property type="entry name" value="Mercury_reductase_MerA"/>
    <property type="match status" value="1"/>
</dbReference>
<evidence type="ECO:0000256" key="11">
    <source>
        <dbReference type="ARBA" id="ARBA00023284"/>
    </source>
</evidence>
<dbReference type="SUPFAM" id="SSF51905">
    <property type="entry name" value="FAD/NAD(P)-binding domain"/>
    <property type="match status" value="1"/>
</dbReference>
<evidence type="ECO:0000256" key="14">
    <source>
        <dbReference type="PIRSR" id="PIRSR000350-3"/>
    </source>
</evidence>
<dbReference type="GO" id="GO:0004148">
    <property type="term" value="F:dihydrolipoyl dehydrogenase (NADH) activity"/>
    <property type="evidence" value="ECO:0007669"/>
    <property type="project" value="UniProtKB-EC"/>
</dbReference>
<evidence type="ECO:0000313" key="19">
    <source>
        <dbReference type="Proteomes" id="UP000248134"/>
    </source>
</evidence>
<evidence type="ECO:0000256" key="7">
    <source>
        <dbReference type="ARBA" id="ARBA00022827"/>
    </source>
</evidence>
<dbReference type="InterPro" id="IPR000089">
    <property type="entry name" value="Biotin_lipoyl"/>
</dbReference>
<keyword evidence="5 16" id="KW-0285">Flavoprotein</keyword>
<comment type="caution">
    <text evidence="18">The sequence shown here is derived from an EMBL/GenBank/DDBJ whole genome shotgun (WGS) entry which is preliminary data.</text>
</comment>
<evidence type="ECO:0000256" key="8">
    <source>
        <dbReference type="ARBA" id="ARBA00023002"/>
    </source>
</evidence>
<feature type="binding site" evidence="14">
    <location>
        <position position="415"/>
    </location>
    <ligand>
        <name>FAD</name>
        <dbReference type="ChEBI" id="CHEBI:57692"/>
    </ligand>
</feature>
<dbReference type="AlphaFoldDB" id="A0A323UG67"/>
<keyword evidence="11 16" id="KW-0676">Redox-active center</keyword>
<dbReference type="Gene3D" id="3.30.390.30">
    <property type="match status" value="1"/>
</dbReference>
<keyword evidence="9 14" id="KW-0520">NAD</keyword>